<evidence type="ECO:0000256" key="1">
    <source>
        <dbReference type="SAM" id="MobiDB-lite"/>
    </source>
</evidence>
<keyword evidence="3" id="KW-1185">Reference proteome</keyword>
<dbReference type="AlphaFoldDB" id="A0A1Y1WSP7"/>
<reference evidence="2 3" key="1">
    <citation type="submission" date="2016-08" db="EMBL/GenBank/DDBJ databases">
        <title>A Parts List for Fungal Cellulosomes Revealed by Comparative Genomics.</title>
        <authorList>
            <consortium name="DOE Joint Genome Institute"/>
            <person name="Haitjema C.H."/>
            <person name="Gilmore S.P."/>
            <person name="Henske J.K."/>
            <person name="Solomon K.V."/>
            <person name="De Groot R."/>
            <person name="Kuo A."/>
            <person name="Mondo S.J."/>
            <person name="Salamov A.A."/>
            <person name="Labutti K."/>
            <person name="Zhao Z."/>
            <person name="Chiniquy J."/>
            <person name="Barry K."/>
            <person name="Brewer H.M."/>
            <person name="Purvine S.O."/>
            <person name="Wright A.T."/>
            <person name="Boxma B."/>
            <person name="Van Alen T."/>
            <person name="Hackstein J.H."/>
            <person name="Baker S.E."/>
            <person name="Grigoriev I.V."/>
            <person name="O'Malley M.A."/>
        </authorList>
    </citation>
    <scope>NUCLEOTIDE SEQUENCE [LARGE SCALE GENOMIC DNA]</scope>
    <source>
        <strain evidence="2 3">S4</strain>
    </source>
</reference>
<name>A0A1Y1WSP7_9FUNG</name>
<feature type="region of interest" description="Disordered" evidence="1">
    <location>
        <begin position="102"/>
        <end position="128"/>
    </location>
</feature>
<gene>
    <name evidence="2" type="ORF">BCR32DRAFT_296176</name>
</gene>
<proteinExistence type="predicted"/>
<protein>
    <submittedName>
        <fullName evidence="2">Uncharacterized protein</fullName>
    </submittedName>
</protein>
<comment type="caution">
    <text evidence="2">The sequence shown here is derived from an EMBL/GenBank/DDBJ whole genome shotgun (WGS) entry which is preliminary data.</text>
</comment>
<reference evidence="2 3" key="2">
    <citation type="submission" date="2016-08" db="EMBL/GenBank/DDBJ databases">
        <title>Pervasive Adenine N6-methylation of Active Genes in Fungi.</title>
        <authorList>
            <consortium name="DOE Joint Genome Institute"/>
            <person name="Mondo S.J."/>
            <person name="Dannebaum R.O."/>
            <person name="Kuo R.C."/>
            <person name="Labutti K."/>
            <person name="Haridas S."/>
            <person name="Kuo A."/>
            <person name="Salamov A."/>
            <person name="Ahrendt S.R."/>
            <person name="Lipzen A."/>
            <person name="Sullivan W."/>
            <person name="Andreopoulos W.B."/>
            <person name="Clum A."/>
            <person name="Lindquist E."/>
            <person name="Daum C."/>
            <person name="Ramamoorthy G.K."/>
            <person name="Gryganskyi A."/>
            <person name="Culley D."/>
            <person name="Magnuson J.K."/>
            <person name="James T.Y."/>
            <person name="O'Malley M.A."/>
            <person name="Stajich J.E."/>
            <person name="Spatafora J.W."/>
            <person name="Visel A."/>
            <person name="Grigoriev I.V."/>
        </authorList>
    </citation>
    <scope>NUCLEOTIDE SEQUENCE [LARGE SCALE GENOMIC DNA]</scope>
    <source>
        <strain evidence="2 3">S4</strain>
    </source>
</reference>
<sequence length="205" mass="23774">MKFQRDYSLQPNKMKFQKDDINPRTSPIKNFFINVAYVCTCGFPPHPTSPPSTQRHLNLKDDIFNHFPFRIKEKKRSQSINQLLYLNLISLSPFLPPPSVLNQMKHETTGSTTGTDSETDSKTDSDFPWSPSTVPCCIVYSDILIHQNRFHPGVATSCRLSKNDPLKKSYFKYPLKFKLRLLTNLKFENQFTSHTMINLFMTYAD</sequence>
<evidence type="ECO:0000313" key="2">
    <source>
        <dbReference type="EMBL" id="ORX76560.1"/>
    </source>
</evidence>
<accession>A0A1Y1WSP7</accession>
<dbReference type="EMBL" id="MCFG01000292">
    <property type="protein sequence ID" value="ORX76560.1"/>
    <property type="molecule type" value="Genomic_DNA"/>
</dbReference>
<organism evidence="2 3">
    <name type="scientific">Anaeromyces robustus</name>
    <dbReference type="NCBI Taxonomy" id="1754192"/>
    <lineage>
        <taxon>Eukaryota</taxon>
        <taxon>Fungi</taxon>
        <taxon>Fungi incertae sedis</taxon>
        <taxon>Chytridiomycota</taxon>
        <taxon>Chytridiomycota incertae sedis</taxon>
        <taxon>Neocallimastigomycetes</taxon>
        <taxon>Neocallimastigales</taxon>
        <taxon>Neocallimastigaceae</taxon>
        <taxon>Anaeromyces</taxon>
    </lineage>
</organism>
<dbReference type="Proteomes" id="UP000193944">
    <property type="component" value="Unassembled WGS sequence"/>
</dbReference>
<evidence type="ECO:0000313" key="3">
    <source>
        <dbReference type="Proteomes" id="UP000193944"/>
    </source>
</evidence>